<name>A0A482JVU9_9VIRU</name>
<proteinExistence type="predicted"/>
<reference evidence="2" key="1">
    <citation type="submission" date="2018-06" db="EMBL/GenBank/DDBJ databases">
        <title>CRESS-DNA (Smacoviridae) genomes identified in human, pigs, wild boar, rats and goat.</title>
        <authorList>
            <person name="Ashworth J.L."/>
        </authorList>
    </citation>
    <scope>NUCLEOTIDE SEQUENCE</scope>
    <source>
        <strain evidence="2">17489x62_1633</strain>
    </source>
</reference>
<dbReference type="InterPro" id="IPR057000">
    <property type="entry name" value="Smaco_capsid"/>
</dbReference>
<organism evidence="2">
    <name type="scientific">Porcine associated porprismacovirus</name>
    <dbReference type="NCBI Taxonomy" id="2496634"/>
    <lineage>
        <taxon>Viruses</taxon>
        <taxon>Monodnaviria</taxon>
        <taxon>Shotokuvirae</taxon>
        <taxon>Cressdnaviricota</taxon>
        <taxon>Arfiviricetes</taxon>
        <taxon>Cremevirales</taxon>
        <taxon>Smacoviridae</taxon>
        <taxon>Porprismacovirus</taxon>
    </lineage>
</organism>
<evidence type="ECO:0000313" key="2">
    <source>
        <dbReference type="EMBL" id="QBP37160.1"/>
    </source>
</evidence>
<feature type="compositionally biased region" description="Polar residues" evidence="1">
    <location>
        <begin position="183"/>
        <end position="200"/>
    </location>
</feature>
<accession>A0A482JVU9</accession>
<feature type="region of interest" description="Disordered" evidence="1">
    <location>
        <begin position="183"/>
        <end position="204"/>
    </location>
</feature>
<evidence type="ECO:0000256" key="1">
    <source>
        <dbReference type="SAM" id="MobiDB-lite"/>
    </source>
</evidence>
<dbReference type="EMBL" id="MH500341">
    <property type="protein sequence ID" value="QBP37160.1"/>
    <property type="molecule type" value="Genomic_DNA"/>
</dbReference>
<gene>
    <name evidence="2" type="primary">CP</name>
</gene>
<protein>
    <submittedName>
        <fullName evidence="2">Capsid protein</fullName>
    </submittedName>
</protein>
<dbReference type="Pfam" id="PF23784">
    <property type="entry name" value="Smaco_capsid"/>
    <property type="match status" value="1"/>
</dbReference>
<sequence>MATNFATASYQEVVDLHTESKTVSVIGIHTPNTSTPVKMLGGFWKQFRKVRYLGCSLSLVPAARLPADPLQVSIGAGEPTIDPRDMLNPILFHGCHGDDMGAILDTLYSGESSGTSDVVRKQSDSAVLDVFSENQVGNDYVDALYYRALTDRTWAKAHPQVGFRKSGLRPLVHQVVANRPFSQFSPDDRTSSLGPTTFKSGGTPVTAGQIGANGGSGSDVTNWVAVLPSPGLPDTVEPEGPTFEINANRNGYAFATSGLRPLGWQDTQTSFMTTQAYVSQALTGNAAQDAQKIADTWTKVVVPNTIPKFYMGMIMLPPAYKTEQYFRLAINHRFAFKGFRGISMIDDNAEVINDAPAVSNFN</sequence>